<dbReference type="EMBL" id="BALG01000093">
    <property type="protein sequence ID" value="GAC42367.1"/>
    <property type="molecule type" value="Genomic_DNA"/>
</dbReference>
<accession>M9L9Z2</accession>
<sequence>MEFKQQVIQEAKEVGNAAQVARRHNLNAKMLYRMLDEMDMLQPQRRKRIQHPRRLANNREMIDFHMGLSGEGKHAAG</sequence>
<organism evidence="1 2">
    <name type="scientific">Paenibacillus popilliae ATCC 14706</name>
    <dbReference type="NCBI Taxonomy" id="1212764"/>
    <lineage>
        <taxon>Bacteria</taxon>
        <taxon>Bacillati</taxon>
        <taxon>Bacillota</taxon>
        <taxon>Bacilli</taxon>
        <taxon>Bacillales</taxon>
        <taxon>Paenibacillaceae</taxon>
        <taxon>Paenibacillus</taxon>
    </lineage>
</organism>
<protein>
    <submittedName>
        <fullName evidence="1">Na+/H+ and K+/H+ antiporter</fullName>
    </submittedName>
</protein>
<evidence type="ECO:0000313" key="1">
    <source>
        <dbReference type="EMBL" id="GAC42367.1"/>
    </source>
</evidence>
<dbReference type="OrthoDB" id="1707197at2"/>
<dbReference type="Proteomes" id="UP000029453">
    <property type="component" value="Unassembled WGS sequence"/>
</dbReference>
<dbReference type="AlphaFoldDB" id="M9L9Z2"/>
<proteinExistence type="predicted"/>
<keyword evidence="2" id="KW-1185">Reference proteome</keyword>
<gene>
    <name evidence="1" type="ORF">PPOP_1724</name>
</gene>
<name>M9L9Z2_PAEPP</name>
<comment type="caution">
    <text evidence="1">The sequence shown here is derived from an EMBL/GenBank/DDBJ whole genome shotgun (WGS) entry which is preliminary data.</text>
</comment>
<reference evidence="1 2" key="1">
    <citation type="submission" date="2012-10" db="EMBL/GenBank/DDBJ databases">
        <title>Draft Genome Sequence of Paenibacillus popilliae ATCC 14706T.</title>
        <authorList>
            <person name="Iiyama K."/>
            <person name="Mori K."/>
            <person name="Mon H."/>
            <person name="Chieda Y."/>
            <person name="Lee J.M."/>
            <person name="Kusakabe T."/>
            <person name="Tashiro K."/>
            <person name="Asano S."/>
            <person name="Yasunaga-Aoki C."/>
            <person name="Shimizu S."/>
        </authorList>
    </citation>
    <scope>NUCLEOTIDE SEQUENCE [LARGE SCALE GENOMIC DNA]</scope>
    <source>
        <strain evidence="1 2">ATCC 14706</strain>
    </source>
</reference>
<evidence type="ECO:0000313" key="2">
    <source>
        <dbReference type="Proteomes" id="UP000029453"/>
    </source>
</evidence>